<name>A0A5C6EW44_9BACT</name>
<accession>A0A5C6EW44</accession>
<evidence type="ECO:0000256" key="2">
    <source>
        <dbReference type="ARBA" id="ARBA00022803"/>
    </source>
</evidence>
<dbReference type="Pfam" id="PF12770">
    <property type="entry name" value="CHAT"/>
    <property type="match status" value="1"/>
</dbReference>
<dbReference type="InterPro" id="IPR019734">
    <property type="entry name" value="TPR_rpt"/>
</dbReference>
<keyword evidence="5" id="KW-1185">Reference proteome</keyword>
<comment type="caution">
    <text evidence="4">The sequence shown here is derived from an EMBL/GenBank/DDBJ whole genome shotgun (WGS) entry which is preliminary data.</text>
</comment>
<keyword evidence="2" id="KW-0802">TPR repeat</keyword>
<keyword evidence="1" id="KW-0677">Repeat</keyword>
<protein>
    <submittedName>
        <fullName evidence="4">CHAT domain protein</fullName>
    </submittedName>
</protein>
<feature type="domain" description="CHAT" evidence="3">
    <location>
        <begin position="1372"/>
        <end position="1692"/>
    </location>
</feature>
<dbReference type="Pfam" id="PF13374">
    <property type="entry name" value="TPR_10"/>
    <property type="match status" value="2"/>
</dbReference>
<dbReference type="PANTHER" id="PTHR45641">
    <property type="entry name" value="TETRATRICOPEPTIDE REPEAT PROTEIN (AFU_ORTHOLOGUE AFUA_6G03870)"/>
    <property type="match status" value="1"/>
</dbReference>
<reference evidence="4 5" key="1">
    <citation type="submission" date="2019-02" db="EMBL/GenBank/DDBJ databases">
        <title>Deep-cultivation of Planctomycetes and their phenomic and genomic characterization uncovers novel biology.</title>
        <authorList>
            <person name="Wiegand S."/>
            <person name="Jogler M."/>
            <person name="Boedeker C."/>
            <person name="Pinto D."/>
            <person name="Vollmers J."/>
            <person name="Rivas-Marin E."/>
            <person name="Kohn T."/>
            <person name="Peeters S.H."/>
            <person name="Heuer A."/>
            <person name="Rast P."/>
            <person name="Oberbeckmann S."/>
            <person name="Bunk B."/>
            <person name="Jeske O."/>
            <person name="Meyerdierks A."/>
            <person name="Storesund J.E."/>
            <person name="Kallscheuer N."/>
            <person name="Luecker S."/>
            <person name="Lage O.M."/>
            <person name="Pohl T."/>
            <person name="Merkel B.J."/>
            <person name="Hornburger P."/>
            <person name="Mueller R.-W."/>
            <person name="Bruemmer F."/>
            <person name="Labrenz M."/>
            <person name="Spormann A.M."/>
            <person name="Op Den Camp H."/>
            <person name="Overmann J."/>
            <person name="Amann R."/>
            <person name="Jetten M.S.M."/>
            <person name="Mascher T."/>
            <person name="Medema M.H."/>
            <person name="Devos D.P."/>
            <person name="Kaster A.-K."/>
            <person name="Ovreas L."/>
            <person name="Rohde M."/>
            <person name="Galperin M.Y."/>
            <person name="Jogler C."/>
        </authorList>
    </citation>
    <scope>NUCLEOTIDE SEQUENCE [LARGE SCALE GENOMIC DNA]</scope>
    <source>
        <strain evidence="4 5">Poly59</strain>
    </source>
</reference>
<dbReference type="InterPro" id="IPR011990">
    <property type="entry name" value="TPR-like_helical_dom_sf"/>
</dbReference>
<dbReference type="Pfam" id="PF13424">
    <property type="entry name" value="TPR_12"/>
    <property type="match status" value="1"/>
</dbReference>
<evidence type="ECO:0000259" key="3">
    <source>
        <dbReference type="Pfam" id="PF12770"/>
    </source>
</evidence>
<dbReference type="Proteomes" id="UP000317977">
    <property type="component" value="Unassembled WGS sequence"/>
</dbReference>
<evidence type="ECO:0000313" key="4">
    <source>
        <dbReference type="EMBL" id="TWU51699.1"/>
    </source>
</evidence>
<proteinExistence type="predicted"/>
<dbReference type="Gene3D" id="1.25.40.10">
    <property type="entry name" value="Tetratricopeptide repeat domain"/>
    <property type="match status" value="5"/>
</dbReference>
<dbReference type="InterPro" id="IPR024983">
    <property type="entry name" value="CHAT_dom"/>
</dbReference>
<sequence length="1693" mass="186081">MAQNGQQQTAQQQYVVVTAPIGYLTTDQGDIIGRLPTWTHLLVVRSTKTDFVVITPTGQRGSIRRELVQHNPLTNATLAELTAAESAVVMLTQAHEQIVKQDYAAALNLNRQAGRTVEEAMGRSNPLWPWIMSSVAHLQLANEETIGAKLTMDAAEASLQGLKEKGPAEADLLNVRAMLLEQTGDQTGAISTFRNAVEAAIRHGGEAHSDVRVVMSNLAHTLGEAQEYKEAARFQKTVYNIGKDILPDSTTEQADAAFALGVYLSMDGQEAQAIPYFREALAVYERTKANDDPDLVATREMLAEVSKVAAPITPSVVVKRQPYQTSQGRLRVISKHAYIRDNAGRILKTLFRHSSVKFLREVDDKYEVEYRKTQGWVHAGQLVPDPTYAVDDLEREVRDQVNEARLLHEEALVYLERDQDLVRALKHLERAHKIVSQFDDQATTSSVLKEIAYLHAIQGDASLANQELSRARQLLSVSKLAQNPILIAELENARGHSAFNGSDFDTALTSYTRALEALRSNFGDMNAGTAALYGNVCKATSYKGDLVNAKPIAEKFISTMRAVFGDDTNELSYAYATYSEVLSGLGDHTQAQNYSARALAIRTNLLGPDDIQTGNAHADYGRILWFSGDIDEAERQLDRALEICKRINSQRAESLEVSTRMSLVEMFNEANMPLDALTHTGSLLELMRASDGDYKDQIAKYTALVENLKVIANRPQAAAQQMLIVLRDGRIQDQTRVVTTVPPGTRLWSLKEQDGWHSVIVNADGDKQIAGWIKGQTVTSVEAELFQQTQSSDLLQKQQVAARIAGVMQANQDLFSNTNPTREDLVRAVGLVDDVARDVESVGNNFMLASIRQMLAGIYDQFAEYGKARKHLESALETHIEHLGRNHPVTAQDRLGLAQVLVNIGDTVGAERQFREAVRVISSTTGQTSEMASDANARLALHLINNGAITEGEALLRFVQKTEAAAGRDDRPTMITVLITLSSLAIKANKPQDAIALLQQAQKIRESQAATADIVTDIMLQTQLGLAQLRTTEQEEALRNLTSAHEQAVRDLGPAHSITSSCQSIFGYAMSLNGDSDQALQLTQSALENVIKATGPEHIQTVDALVSVSAVQYQAGNLRETLDLLGRARAVTNKYVRETLVEMPAQAQVQFLENNDRRKRDAALSLVLKHSDDQNVVDQTAIWILNTKGLAVETAVARGSLENFLKTEFSRKQFESWQELRRRISTFPLEGANESVRETRRVELQQLKEEEQAFRSNIAPGFAEQVARQQSGLVDLKSVRNEIADDSILIELFRLRPVDLPRIISPDEPQPARYIAWIIPPADDGPVQFVDLGLAEPIDTLVATTQEQINASGALINGLGSIESTERLYEAMRPLTTAVWEPIRKTIGNSKKLIISPDANLWLIPWAAIPVGDKRYLVEDFEVQLLNTGRDLVRPINPADELNGPVIIADPAFDSDAREIEDTVRAMELDTLRTRSAVPFNRNFAEKRLPGTRSEAMIIQPSLQISDGEAPETYMGEQAAEAVFKSLQRPRALLVGTHGFVFQAEQSDASNPLARCGLLLAGCNNSAENLRTTGEDGVLTGSEIVGTDLRGTQLVVLSACQTGLGTVQDGEGVAGLRQAFQLAGAESVVATLWSIPDQATTALIVSLFDNLALKMTKPAAIRAAQIESIHRLREREGAAHPFFWAAFTLTGQQ</sequence>
<evidence type="ECO:0000313" key="5">
    <source>
        <dbReference type="Proteomes" id="UP000317977"/>
    </source>
</evidence>
<evidence type="ECO:0000256" key="1">
    <source>
        <dbReference type="ARBA" id="ARBA00022737"/>
    </source>
</evidence>
<dbReference type="SUPFAM" id="SSF48452">
    <property type="entry name" value="TPR-like"/>
    <property type="match status" value="5"/>
</dbReference>
<dbReference type="EMBL" id="SJPX01000003">
    <property type="protein sequence ID" value="TWU51699.1"/>
    <property type="molecule type" value="Genomic_DNA"/>
</dbReference>
<dbReference type="SMART" id="SM00028">
    <property type="entry name" value="TPR"/>
    <property type="match status" value="9"/>
</dbReference>
<gene>
    <name evidence="4" type="ORF">Poly59_32940</name>
</gene>
<dbReference type="PANTHER" id="PTHR45641:SF19">
    <property type="entry name" value="NEPHROCYSTIN-3"/>
    <property type="match status" value="1"/>
</dbReference>
<organism evidence="4 5">
    <name type="scientific">Rubripirellula reticaptiva</name>
    <dbReference type="NCBI Taxonomy" id="2528013"/>
    <lineage>
        <taxon>Bacteria</taxon>
        <taxon>Pseudomonadati</taxon>
        <taxon>Planctomycetota</taxon>
        <taxon>Planctomycetia</taxon>
        <taxon>Pirellulales</taxon>
        <taxon>Pirellulaceae</taxon>
        <taxon>Rubripirellula</taxon>
    </lineage>
</organism>